<comment type="caution">
    <text evidence="1">The sequence shown here is derived from an EMBL/GenBank/DDBJ whole genome shotgun (WGS) entry which is preliminary data.</text>
</comment>
<organism evidence="1 2">
    <name type="scientific">Desmophyllum pertusum</name>
    <dbReference type="NCBI Taxonomy" id="174260"/>
    <lineage>
        <taxon>Eukaryota</taxon>
        <taxon>Metazoa</taxon>
        <taxon>Cnidaria</taxon>
        <taxon>Anthozoa</taxon>
        <taxon>Hexacorallia</taxon>
        <taxon>Scleractinia</taxon>
        <taxon>Caryophylliina</taxon>
        <taxon>Caryophylliidae</taxon>
        <taxon>Desmophyllum</taxon>
    </lineage>
</organism>
<protein>
    <submittedName>
        <fullName evidence="1">Uncharacterized protein</fullName>
    </submittedName>
</protein>
<proteinExistence type="predicted"/>
<dbReference type="AlphaFoldDB" id="A0A9X0DD80"/>
<name>A0A9X0DD80_9CNID</name>
<evidence type="ECO:0000313" key="2">
    <source>
        <dbReference type="Proteomes" id="UP001163046"/>
    </source>
</evidence>
<accession>A0A9X0DD80</accession>
<sequence>MSVENVFKRRNDKPKVKVMICDDKRGKESRVKCSPDATYHGDDIVYEVSKPRTASYTIKLKEIMRKKHQRKKSAHLPLSEASTGTVARHLQMERVALAQLAFDGAIRHKDQGQWYDICKQEHRDAVD</sequence>
<evidence type="ECO:0000313" key="1">
    <source>
        <dbReference type="EMBL" id="KAJ7394468.1"/>
    </source>
</evidence>
<reference evidence="1" key="1">
    <citation type="submission" date="2023-01" db="EMBL/GenBank/DDBJ databases">
        <title>Genome assembly of the deep-sea coral Lophelia pertusa.</title>
        <authorList>
            <person name="Herrera S."/>
            <person name="Cordes E."/>
        </authorList>
    </citation>
    <scope>NUCLEOTIDE SEQUENCE</scope>
    <source>
        <strain evidence="1">USNM1676648</strain>
        <tissue evidence="1">Polyp</tissue>
    </source>
</reference>
<keyword evidence="2" id="KW-1185">Reference proteome</keyword>
<dbReference type="EMBL" id="MU825396">
    <property type="protein sequence ID" value="KAJ7394468.1"/>
    <property type="molecule type" value="Genomic_DNA"/>
</dbReference>
<gene>
    <name evidence="1" type="ORF">OS493_000279</name>
</gene>
<dbReference type="Proteomes" id="UP001163046">
    <property type="component" value="Unassembled WGS sequence"/>
</dbReference>